<dbReference type="InterPro" id="IPR058922">
    <property type="entry name" value="WHD_DRP"/>
</dbReference>
<dbReference type="InterPro" id="IPR041118">
    <property type="entry name" value="Rx_N"/>
</dbReference>
<feature type="domain" description="Disease resistance R13L4/SHOC-2-like LRR" evidence="7">
    <location>
        <begin position="1581"/>
        <end position="1673"/>
    </location>
</feature>
<sequence>DEIENLNDQVVLRLIKLARKLYGNKSVTTIHLFTEEVMAEAVVSFVVERLGDLVLNEAKFLGGVRGQVMDAQTKLQWMFAFLKDADAHVRDGDSRVRLWVVQVRNISYDLEDVIETYVLKVASMRNGRGVISVLKRYSCMFKKGINVHRVGLEIEKISSSIATLTSNLQTYGIRELRVNELGETSSNNNQRRRELRRAYSHVVENHVIGFEEDIKVLVSLLTTNERHRVISICGMGGLGKTTLARKVYHHPRVRTHFDCFAWAAISQQCVVRDVWEEILISLTSPTQAKRSEIKSMGDSEIAKELYNLQKQRKCLVLLDDIWDTLTWDCLKAAFPQDENDSKILITTRNKNVALHADQNGVIHEPHCLDEDESWELFRNKSSCFGNDPTNSRDKERKEVLGREMLRYCSGLPLAIIVLSGLLSMKHTVNEWEEMKGNIVTYITKGKEHDSEYQGVSWVLGLSYDELPIYLKPCFLYLSLYPEDSKIRVNELCLMLVAEGFISSTRGSTTYSMEDVAYDWLSELVHRSMIQVENWSLRGRMKTFRIHDLMRDLCLSRAEKESFLQFIDMRNKWEEPLQPIATDVRRVAIYSNDSRVRDHLRSADNTNCSLRCLILDGGYTYNKKVFKQVFNLFHMLRVLKLRMDACRRTLPKEIGKLIHLRMLSIEADVRKIPSSIGNLRCLQTLKLKCGILERKMPNVIWKLEQLRHLYIPSFSSKWLRLPKDLQTLACVQTKYLVRKDFLQLKNLKKLQIYVDENFGRIFQDPPTITFNSLWNLQVFSQSCHSIDIVPMLLSCPQIYKLKLWSPVIKLPEDSQFSPNLIKLDLRDTRLKDDPMPTLEKLPNLRVLCFRAYSFKGNVMVCSNGGFPQLESLHIDSLCCLRELKMEEGALSSLCFFGIKSSGFDSVPDGLRYITTLKEIKIEGMSEIFKERLKEGGQDFDKVKHIPSRLLLYQHTVLQDAVSIALLKSFIQVGSQGAHCAMKLLWPFSEIVDSLGQLKDQRSLYKELGEWTFQQEEVYELSTVDILKKKKKIMAVEEAVVSFVIERLGDLLINEAKFLYGVKSQVENAKIKLECMRAFLKDADASVRNGDERVRLLVVQVRENSYALEDVIETYIFKVALKKNKGVISVLKRSVCIFKKGVDVHRVGAKIEEISSNIDTWTSELQKYGVTKSMDNAADQTCSSYVQEQRELRRTYSHFGETDVVGHTKDIEELVQHLTAKEIPYKHRVISICGMGGLGKTTLARKVYNHPRVRIHFDCFAWAAISQQCVVRDVWEEILISLSSPTKEKMKEIKSMSDSKIAKELYNVQKQRKFKNVALRVDENGLIHVPRCLNDDESWKLFQKKCSCIGKDPTTSRDIEKMEVLGREMLRNCSGLPLAITVLSGLLSKKPTLNEWEEMKGNVLRYISNGKENSDSEYDGVSWVLSLSYNDLPYYLKPCFLYLARYPEDATIQVKELCLMLIAEGFISPRRRSTETIEDVAYDYLSQLVERSMVQVDNWSLRGRMKTFHIHDLMRDLCVSKAEDENFLQFIDLRNKVEDEPLRSVSTVVRRVAIYFDPVDDFPRFVDSKNSSLRCVTMDLRSSKKQVMRRVFNSFFMLRVLNLSFSWHKEVKLPKEIGKLIHLRLLSIRGVSITKIPSSIGNLRCLQTLKLALGRSKVVPSVIWKLEQLRHLHFVYVGIGEFEWLKTSLRSPNIRNLQTLTGVL</sequence>
<evidence type="ECO:0000259" key="7">
    <source>
        <dbReference type="Pfam" id="PF23598"/>
    </source>
</evidence>
<dbReference type="SUPFAM" id="SSF52540">
    <property type="entry name" value="P-loop containing nucleoside triphosphate hydrolases"/>
    <property type="match status" value="2"/>
</dbReference>
<feature type="domain" description="NB-ARC" evidence="4">
    <location>
        <begin position="1206"/>
        <end position="1312"/>
    </location>
</feature>
<dbReference type="PANTHER" id="PTHR23155">
    <property type="entry name" value="DISEASE RESISTANCE PROTEIN RP"/>
    <property type="match status" value="1"/>
</dbReference>
<comment type="caution">
    <text evidence="8">The sequence shown here is derived from an EMBL/GenBank/DDBJ whole genome shotgun (WGS) entry which is preliminary data.</text>
</comment>
<evidence type="ECO:0000259" key="4">
    <source>
        <dbReference type="Pfam" id="PF00931"/>
    </source>
</evidence>
<dbReference type="Pfam" id="PF23559">
    <property type="entry name" value="WHD_DRP"/>
    <property type="match status" value="2"/>
</dbReference>
<dbReference type="InterPro" id="IPR027417">
    <property type="entry name" value="P-loop_NTPase"/>
</dbReference>
<dbReference type="InterPro" id="IPR042197">
    <property type="entry name" value="Apaf_helical"/>
</dbReference>
<feature type="domain" description="Disease resistance N-terminal" evidence="5">
    <location>
        <begin position="1038"/>
        <end position="1123"/>
    </location>
</feature>
<proteinExistence type="predicted"/>
<protein>
    <recommendedName>
        <fullName evidence="10">Disease resistance protein</fullName>
    </recommendedName>
</protein>
<feature type="domain" description="NB-ARC" evidence="4">
    <location>
        <begin position="215"/>
        <end position="380"/>
    </location>
</feature>
<accession>A0A7J6FW69</accession>
<dbReference type="GO" id="GO:0098542">
    <property type="term" value="P:defense response to other organism"/>
    <property type="evidence" value="ECO:0007669"/>
    <property type="project" value="TreeGrafter"/>
</dbReference>
<evidence type="ECO:0000313" key="8">
    <source>
        <dbReference type="EMBL" id="KAF4374993.1"/>
    </source>
</evidence>
<evidence type="ECO:0008006" key="10">
    <source>
        <dbReference type="Google" id="ProtNLM"/>
    </source>
</evidence>
<feature type="domain" description="Disease resistance R13L4/SHOC-2-like LRR" evidence="7">
    <location>
        <begin position="629"/>
        <end position="921"/>
    </location>
</feature>
<gene>
    <name evidence="8" type="ORF">G4B88_004744</name>
</gene>
<dbReference type="CDD" id="cd14798">
    <property type="entry name" value="RX-CC_like"/>
    <property type="match status" value="2"/>
</dbReference>
<dbReference type="Pfam" id="PF18052">
    <property type="entry name" value="Rx_N"/>
    <property type="match status" value="2"/>
</dbReference>
<dbReference type="Gene3D" id="1.10.8.430">
    <property type="entry name" value="Helical domain of apoptotic protease-activating factors"/>
    <property type="match status" value="1"/>
</dbReference>
<dbReference type="Proteomes" id="UP000583929">
    <property type="component" value="Unassembled WGS sequence"/>
</dbReference>
<feature type="domain" description="Disease resistance protein winged helix" evidence="6">
    <location>
        <begin position="479"/>
        <end position="553"/>
    </location>
</feature>
<dbReference type="Pfam" id="PF00931">
    <property type="entry name" value="NB-ARC"/>
    <property type="match status" value="2"/>
</dbReference>
<dbReference type="Gene3D" id="1.20.5.4130">
    <property type="match status" value="2"/>
</dbReference>
<reference evidence="8 9" key="1">
    <citation type="journal article" date="2020" name="bioRxiv">
        <title>Sequence and annotation of 42 cannabis genomes reveals extensive copy number variation in cannabinoid synthesis and pathogen resistance genes.</title>
        <authorList>
            <person name="Mckernan K.J."/>
            <person name="Helbert Y."/>
            <person name="Kane L.T."/>
            <person name="Ebling H."/>
            <person name="Zhang L."/>
            <person name="Liu B."/>
            <person name="Eaton Z."/>
            <person name="Mclaughlin S."/>
            <person name="Kingan S."/>
            <person name="Baybayan P."/>
            <person name="Concepcion G."/>
            <person name="Jordan M."/>
            <person name="Riva A."/>
            <person name="Barbazuk W."/>
            <person name="Harkins T."/>
        </authorList>
    </citation>
    <scope>NUCLEOTIDE SEQUENCE [LARGE SCALE GENOMIC DNA]</scope>
    <source>
        <strain evidence="9">cv. Jamaican Lion 4</strain>
        <tissue evidence="8">Leaf</tissue>
    </source>
</reference>
<dbReference type="PRINTS" id="PR00364">
    <property type="entry name" value="DISEASERSIST"/>
</dbReference>
<name>A0A7J6FW69_CANSA</name>
<dbReference type="PANTHER" id="PTHR23155:SF1185">
    <property type="entry name" value="DISEASE RESISTANCE RPP8-LIKE PROTEIN 3-RELATED"/>
    <property type="match status" value="1"/>
</dbReference>
<dbReference type="Pfam" id="PF23598">
    <property type="entry name" value="LRR_14"/>
    <property type="match status" value="2"/>
</dbReference>
<dbReference type="Gene3D" id="1.10.10.10">
    <property type="entry name" value="Winged helix-like DNA-binding domain superfamily/Winged helix DNA-binding domain"/>
    <property type="match status" value="2"/>
</dbReference>
<dbReference type="Gene3D" id="3.80.10.10">
    <property type="entry name" value="Ribonuclease Inhibitor"/>
    <property type="match status" value="2"/>
</dbReference>
<evidence type="ECO:0000256" key="1">
    <source>
        <dbReference type="ARBA" id="ARBA00022737"/>
    </source>
</evidence>
<keyword evidence="3" id="KW-0611">Plant defense</keyword>
<evidence type="ECO:0000259" key="6">
    <source>
        <dbReference type="Pfam" id="PF23559"/>
    </source>
</evidence>
<dbReference type="Gene3D" id="3.40.50.300">
    <property type="entry name" value="P-loop containing nucleotide triphosphate hydrolases"/>
    <property type="match status" value="2"/>
</dbReference>
<dbReference type="InterPro" id="IPR002182">
    <property type="entry name" value="NB-ARC"/>
</dbReference>
<keyword evidence="1" id="KW-0677">Repeat</keyword>
<dbReference type="InterPro" id="IPR032675">
    <property type="entry name" value="LRR_dom_sf"/>
</dbReference>
<keyword evidence="2" id="KW-0547">Nucleotide-binding</keyword>
<evidence type="ECO:0000256" key="2">
    <source>
        <dbReference type="ARBA" id="ARBA00022741"/>
    </source>
</evidence>
<dbReference type="SUPFAM" id="SSF52058">
    <property type="entry name" value="L domain-like"/>
    <property type="match status" value="2"/>
</dbReference>
<keyword evidence="9" id="KW-1185">Reference proteome</keyword>
<evidence type="ECO:0000256" key="3">
    <source>
        <dbReference type="ARBA" id="ARBA00022821"/>
    </source>
</evidence>
<dbReference type="InterPro" id="IPR038005">
    <property type="entry name" value="RX-like_CC"/>
</dbReference>
<evidence type="ECO:0000313" key="9">
    <source>
        <dbReference type="Proteomes" id="UP000583929"/>
    </source>
</evidence>
<dbReference type="InterPro" id="IPR055414">
    <property type="entry name" value="LRR_R13L4/SHOC2-like"/>
</dbReference>
<organism evidence="8 9">
    <name type="scientific">Cannabis sativa</name>
    <name type="common">Hemp</name>
    <name type="synonym">Marijuana</name>
    <dbReference type="NCBI Taxonomy" id="3483"/>
    <lineage>
        <taxon>Eukaryota</taxon>
        <taxon>Viridiplantae</taxon>
        <taxon>Streptophyta</taxon>
        <taxon>Embryophyta</taxon>
        <taxon>Tracheophyta</taxon>
        <taxon>Spermatophyta</taxon>
        <taxon>Magnoliopsida</taxon>
        <taxon>eudicotyledons</taxon>
        <taxon>Gunneridae</taxon>
        <taxon>Pentapetalae</taxon>
        <taxon>rosids</taxon>
        <taxon>fabids</taxon>
        <taxon>Rosales</taxon>
        <taxon>Cannabaceae</taxon>
        <taxon>Cannabis</taxon>
    </lineage>
</organism>
<dbReference type="FunFam" id="1.10.8.430:FF:000003">
    <property type="entry name" value="Probable disease resistance protein At5g66910"/>
    <property type="match status" value="2"/>
</dbReference>
<feature type="non-terminal residue" evidence="8">
    <location>
        <position position="1"/>
    </location>
</feature>
<dbReference type="GO" id="GO:0043531">
    <property type="term" value="F:ADP binding"/>
    <property type="evidence" value="ECO:0007669"/>
    <property type="project" value="InterPro"/>
</dbReference>
<dbReference type="FunFam" id="1.10.10.10:FF:000322">
    <property type="entry name" value="Probable disease resistance protein At1g63360"/>
    <property type="match status" value="2"/>
</dbReference>
<dbReference type="EMBL" id="JAATIQ010000165">
    <property type="protein sequence ID" value="KAF4374993.1"/>
    <property type="molecule type" value="Genomic_DNA"/>
</dbReference>
<feature type="domain" description="Disease resistance protein winged helix" evidence="6">
    <location>
        <begin position="1444"/>
        <end position="1516"/>
    </location>
</feature>
<dbReference type="InterPro" id="IPR036388">
    <property type="entry name" value="WH-like_DNA-bd_sf"/>
</dbReference>
<feature type="domain" description="Disease resistance N-terminal" evidence="5">
    <location>
        <begin position="42"/>
        <end position="125"/>
    </location>
</feature>
<evidence type="ECO:0000259" key="5">
    <source>
        <dbReference type="Pfam" id="PF18052"/>
    </source>
</evidence>
<dbReference type="InterPro" id="IPR044974">
    <property type="entry name" value="Disease_R_plants"/>
</dbReference>
<dbReference type="FunFam" id="3.40.50.300:FF:001091">
    <property type="entry name" value="Probable disease resistance protein At1g61300"/>
    <property type="match status" value="1"/>
</dbReference>